<dbReference type="InterPro" id="IPR011856">
    <property type="entry name" value="tRNA_endonuc-like_dom_sf"/>
</dbReference>
<dbReference type="Pfam" id="PF06250">
    <property type="entry name" value="YhcG_C"/>
    <property type="match status" value="1"/>
</dbReference>
<evidence type="ECO:0000313" key="2">
    <source>
        <dbReference type="EMBL" id="CDZ76653.1"/>
    </source>
</evidence>
<reference evidence="2 3" key="1">
    <citation type="submission" date="2014-06" db="EMBL/GenBank/DDBJ databases">
        <authorList>
            <person name="Urmite Genomes Urmite Genomes"/>
        </authorList>
    </citation>
    <scope>NUCLEOTIDE SEQUENCE [LARGE SCALE GENOMIC DNA]</scope>
</reference>
<dbReference type="GO" id="GO:0003676">
    <property type="term" value="F:nucleic acid binding"/>
    <property type="evidence" value="ECO:0007669"/>
    <property type="project" value="InterPro"/>
</dbReference>
<keyword evidence="3" id="KW-1185">Reference proteome</keyword>
<proteinExistence type="predicted"/>
<dbReference type="PANTHER" id="PTHR30547">
    <property type="entry name" value="UNCHARACTERIZED PROTEIN YHCG-RELATED"/>
    <property type="match status" value="1"/>
</dbReference>
<dbReference type="InterPro" id="IPR053148">
    <property type="entry name" value="PD-DEXK-like_domain"/>
</dbReference>
<dbReference type="InterPro" id="IPR009362">
    <property type="entry name" value="YhcG_C"/>
</dbReference>
<sequence>MFHRGLNTICAIELKISEFHPSHIGQLQFYLEALDRDIRKPHENPSIGMLICKSKDDEVVKYAMNRNMSPTMIAEYETKFVNKKL</sequence>
<dbReference type="Proteomes" id="UP000044071">
    <property type="component" value="Unassembled WGS sequence"/>
</dbReference>
<dbReference type="PANTHER" id="PTHR30547:SF0">
    <property type="entry name" value="BLR8175 PROTEIN"/>
    <property type="match status" value="1"/>
</dbReference>
<dbReference type="AlphaFoldDB" id="A0A078KY36"/>
<dbReference type="eggNOG" id="COG4804">
    <property type="taxonomic scope" value="Bacteria"/>
</dbReference>
<evidence type="ECO:0000259" key="1">
    <source>
        <dbReference type="Pfam" id="PF06250"/>
    </source>
</evidence>
<feature type="domain" description="YhcG PDDEXK nuclease" evidence="1">
    <location>
        <begin position="1"/>
        <end position="83"/>
    </location>
</feature>
<dbReference type="Gene3D" id="3.40.1350.10">
    <property type="match status" value="1"/>
</dbReference>
<dbReference type="EMBL" id="CCSB01000001">
    <property type="protein sequence ID" value="CDZ76653.1"/>
    <property type="molecule type" value="Genomic_DNA"/>
</dbReference>
<evidence type="ECO:0000313" key="3">
    <source>
        <dbReference type="Proteomes" id="UP000044071"/>
    </source>
</evidence>
<accession>A0A078KY36</accession>
<name>A0A078KY36_9GAMM</name>
<protein>
    <recommendedName>
        <fullName evidence="1">YhcG PDDEXK nuclease domain-containing protein</fullName>
    </recommendedName>
</protein>
<gene>
    <name evidence="2" type="ORF">BN59_00927</name>
</gene>
<organism evidence="2 3">
    <name type="scientific">Legionella massiliensis</name>
    <dbReference type="NCBI Taxonomy" id="1034943"/>
    <lineage>
        <taxon>Bacteria</taxon>
        <taxon>Pseudomonadati</taxon>
        <taxon>Pseudomonadota</taxon>
        <taxon>Gammaproteobacteria</taxon>
        <taxon>Legionellales</taxon>
        <taxon>Legionellaceae</taxon>
        <taxon>Legionella</taxon>
    </lineage>
</organism>